<dbReference type="EMBL" id="BARV01000520">
    <property type="protein sequence ID" value="GAH99419.1"/>
    <property type="molecule type" value="Genomic_DNA"/>
</dbReference>
<evidence type="ECO:0000256" key="1">
    <source>
        <dbReference type="ARBA" id="ARBA00022598"/>
    </source>
</evidence>
<reference evidence="5" key="1">
    <citation type="journal article" date="2014" name="Front. Microbiol.">
        <title>High frequency of phylogenetically diverse reductive dehalogenase-homologous genes in deep subseafloor sedimentary metagenomes.</title>
        <authorList>
            <person name="Kawai M."/>
            <person name="Futagami T."/>
            <person name="Toyoda A."/>
            <person name="Takaki Y."/>
            <person name="Nishi S."/>
            <person name="Hori S."/>
            <person name="Arai W."/>
            <person name="Tsubouchi T."/>
            <person name="Morono Y."/>
            <person name="Uchiyama I."/>
            <person name="Ito T."/>
            <person name="Fujiyama A."/>
            <person name="Inagaki F."/>
            <person name="Takami H."/>
        </authorList>
    </citation>
    <scope>NUCLEOTIDE SEQUENCE</scope>
    <source>
        <strain evidence="5">Expedition CK06-06</strain>
    </source>
</reference>
<dbReference type="InterPro" id="IPR011761">
    <property type="entry name" value="ATP-grasp"/>
</dbReference>
<dbReference type="InterPro" id="IPR013815">
    <property type="entry name" value="ATP_grasp_subdomain_1"/>
</dbReference>
<dbReference type="FunFam" id="3.30.1490.20:FF:000020">
    <property type="entry name" value="Protein lysine acetyltransferase"/>
    <property type="match status" value="1"/>
</dbReference>
<protein>
    <recommendedName>
        <fullName evidence="4">ATP-grasp domain-containing protein</fullName>
    </recommendedName>
</protein>
<proteinExistence type="predicted"/>
<keyword evidence="1" id="KW-0436">Ligase</keyword>
<sequence length="246" mass="26823">MFSVIELAAAKKNVTGILSSIRKEGRLELTELDSKRVLAAWGVPVNRTELARDLSEAVKVAREIRYPLVLKIASPDIIHKNKAKGVKVGLTSELELRQSFGELIDNVHAYKPDAKILGVTIQEYLPPAREVIVGALQDPSFGATVMFGLAGVWAEVLKDISFRLAPLNAEDAREMIQEIKGYPVLAGIQRAPPADINALVDIIQKVGQLAHEFPEITEINLNPIFAFDDGKGAVTADARIVLGRSK</sequence>
<dbReference type="AlphaFoldDB" id="X1LAH0"/>
<dbReference type="Gene3D" id="3.30.470.20">
    <property type="entry name" value="ATP-grasp fold, B domain"/>
    <property type="match status" value="1"/>
</dbReference>
<dbReference type="PROSITE" id="PS50975">
    <property type="entry name" value="ATP_GRASP"/>
    <property type="match status" value="1"/>
</dbReference>
<dbReference type="GO" id="GO:0005524">
    <property type="term" value="F:ATP binding"/>
    <property type="evidence" value="ECO:0007669"/>
    <property type="project" value="UniProtKB-KW"/>
</dbReference>
<keyword evidence="3" id="KW-0067">ATP-binding</keyword>
<gene>
    <name evidence="5" type="ORF">S06H3_01917</name>
</gene>
<feature type="domain" description="ATP-grasp" evidence="4">
    <location>
        <begin position="35"/>
        <end position="88"/>
    </location>
</feature>
<comment type="caution">
    <text evidence="5">The sequence shown here is derived from an EMBL/GenBank/DDBJ whole genome shotgun (WGS) entry which is preliminary data.</text>
</comment>
<dbReference type="PANTHER" id="PTHR43334">
    <property type="entry name" value="ACETATE--COA LIGASE [ADP-FORMING]"/>
    <property type="match status" value="1"/>
</dbReference>
<dbReference type="PANTHER" id="PTHR43334:SF1">
    <property type="entry name" value="3-HYDROXYPROPIONATE--COA LIGASE [ADP-FORMING]"/>
    <property type="match status" value="1"/>
</dbReference>
<keyword evidence="2" id="KW-0547">Nucleotide-binding</keyword>
<organism evidence="5">
    <name type="scientific">marine sediment metagenome</name>
    <dbReference type="NCBI Taxonomy" id="412755"/>
    <lineage>
        <taxon>unclassified sequences</taxon>
        <taxon>metagenomes</taxon>
        <taxon>ecological metagenomes</taxon>
    </lineage>
</organism>
<dbReference type="Pfam" id="PF13549">
    <property type="entry name" value="ATP-grasp_5"/>
    <property type="match status" value="1"/>
</dbReference>
<evidence type="ECO:0000256" key="3">
    <source>
        <dbReference type="ARBA" id="ARBA00022840"/>
    </source>
</evidence>
<dbReference type="SUPFAM" id="SSF56059">
    <property type="entry name" value="Glutathione synthetase ATP-binding domain-like"/>
    <property type="match status" value="1"/>
</dbReference>
<evidence type="ECO:0000259" key="4">
    <source>
        <dbReference type="PROSITE" id="PS50975"/>
    </source>
</evidence>
<dbReference type="InterPro" id="IPR051538">
    <property type="entry name" value="Acyl-CoA_Synth/Transferase"/>
</dbReference>
<dbReference type="GO" id="GO:0016874">
    <property type="term" value="F:ligase activity"/>
    <property type="evidence" value="ECO:0007669"/>
    <property type="project" value="UniProtKB-KW"/>
</dbReference>
<evidence type="ECO:0000313" key="5">
    <source>
        <dbReference type="EMBL" id="GAH99419.1"/>
    </source>
</evidence>
<evidence type="ECO:0000256" key="2">
    <source>
        <dbReference type="ARBA" id="ARBA00022741"/>
    </source>
</evidence>
<dbReference type="GO" id="GO:0046872">
    <property type="term" value="F:metal ion binding"/>
    <property type="evidence" value="ECO:0007669"/>
    <property type="project" value="InterPro"/>
</dbReference>
<accession>X1LAH0</accession>
<name>X1LAH0_9ZZZZ</name>
<dbReference type="Gene3D" id="3.30.1490.20">
    <property type="entry name" value="ATP-grasp fold, A domain"/>
    <property type="match status" value="1"/>
</dbReference>